<keyword evidence="8" id="KW-1185">Reference proteome</keyword>
<dbReference type="GO" id="GO:0003924">
    <property type="term" value="F:GTPase activity"/>
    <property type="evidence" value="ECO:0007669"/>
    <property type="project" value="InterPro"/>
</dbReference>
<dbReference type="SMART" id="SM00173">
    <property type="entry name" value="RAS"/>
    <property type="match status" value="1"/>
</dbReference>
<dbReference type="InterPro" id="IPR027417">
    <property type="entry name" value="P-loop_NTPase"/>
</dbReference>
<dbReference type="PROSITE" id="PS51421">
    <property type="entry name" value="RAS"/>
    <property type="match status" value="1"/>
</dbReference>
<dbReference type="InterPro" id="IPR001806">
    <property type="entry name" value="Small_GTPase"/>
</dbReference>
<evidence type="ECO:0000256" key="2">
    <source>
        <dbReference type="ARBA" id="ARBA00022490"/>
    </source>
</evidence>
<dbReference type="SUPFAM" id="SSF52540">
    <property type="entry name" value="P-loop containing nucleoside triphosphate hydrolases"/>
    <property type="match status" value="1"/>
</dbReference>
<dbReference type="SMART" id="SM00174">
    <property type="entry name" value="RHO"/>
    <property type="match status" value="1"/>
</dbReference>
<comment type="caution">
    <text evidence="7">The sequence shown here is derived from an EMBL/GenBank/DDBJ whole genome shotgun (WGS) entry which is preliminary data.</text>
</comment>
<evidence type="ECO:0000256" key="6">
    <source>
        <dbReference type="SAM" id="Coils"/>
    </source>
</evidence>
<proteinExistence type="predicted"/>
<dbReference type="InterPro" id="IPR050227">
    <property type="entry name" value="Rab"/>
</dbReference>
<dbReference type="SMART" id="SM00176">
    <property type="entry name" value="RAN"/>
    <property type="match status" value="1"/>
</dbReference>
<reference evidence="7" key="1">
    <citation type="submission" date="2021-10" db="EMBL/GenBank/DDBJ databases">
        <title>Tropical sea cucumber genome reveals ecological adaptation and Cuvierian tubules defense mechanism.</title>
        <authorList>
            <person name="Chen T."/>
        </authorList>
    </citation>
    <scope>NUCLEOTIDE SEQUENCE</scope>
    <source>
        <strain evidence="7">Nanhai2018</strain>
        <tissue evidence="7">Muscle</tissue>
    </source>
</reference>
<protein>
    <submittedName>
        <fullName evidence="7">Ras and EF-hand domain-containing protein-like</fullName>
    </submittedName>
</protein>
<evidence type="ECO:0000313" key="7">
    <source>
        <dbReference type="EMBL" id="KAJ8051126.1"/>
    </source>
</evidence>
<keyword evidence="2" id="KW-0963">Cytoplasm</keyword>
<dbReference type="Gene3D" id="3.40.50.300">
    <property type="entry name" value="P-loop containing nucleotide triphosphate hydrolases"/>
    <property type="match status" value="1"/>
</dbReference>
<dbReference type="SMART" id="SM00175">
    <property type="entry name" value="RAB"/>
    <property type="match status" value="1"/>
</dbReference>
<evidence type="ECO:0000256" key="4">
    <source>
        <dbReference type="ARBA" id="ARBA00023054"/>
    </source>
</evidence>
<gene>
    <name evidence="7" type="ORF">HOLleu_04578</name>
</gene>
<evidence type="ECO:0000256" key="5">
    <source>
        <dbReference type="ARBA" id="ARBA00023134"/>
    </source>
</evidence>
<dbReference type="NCBIfam" id="TIGR00231">
    <property type="entry name" value="small_GTP"/>
    <property type="match status" value="1"/>
</dbReference>
<dbReference type="GO" id="GO:0005525">
    <property type="term" value="F:GTP binding"/>
    <property type="evidence" value="ECO:0007669"/>
    <property type="project" value="UniProtKB-KW"/>
</dbReference>
<evidence type="ECO:0000256" key="1">
    <source>
        <dbReference type="ARBA" id="ARBA00004496"/>
    </source>
</evidence>
<keyword evidence="4 6" id="KW-0175">Coiled coil</keyword>
<dbReference type="Pfam" id="PF00071">
    <property type="entry name" value="Ras"/>
    <property type="match status" value="1"/>
</dbReference>
<organism evidence="7 8">
    <name type="scientific">Holothuria leucospilota</name>
    <name type="common">Black long sea cucumber</name>
    <name type="synonym">Mertensiothuria leucospilota</name>
    <dbReference type="NCBI Taxonomy" id="206669"/>
    <lineage>
        <taxon>Eukaryota</taxon>
        <taxon>Metazoa</taxon>
        <taxon>Echinodermata</taxon>
        <taxon>Eleutherozoa</taxon>
        <taxon>Echinozoa</taxon>
        <taxon>Holothuroidea</taxon>
        <taxon>Aspidochirotacea</taxon>
        <taxon>Aspidochirotida</taxon>
        <taxon>Holothuriidae</taxon>
        <taxon>Holothuria</taxon>
    </lineage>
</organism>
<name>A0A9Q1CTZ6_HOLLE</name>
<keyword evidence="3" id="KW-0547">Nucleotide-binding</keyword>
<dbReference type="PANTHER" id="PTHR47977">
    <property type="entry name" value="RAS-RELATED PROTEIN RAB"/>
    <property type="match status" value="1"/>
</dbReference>
<keyword evidence="5" id="KW-0342">GTP-binding</keyword>
<dbReference type="InterPro" id="IPR005225">
    <property type="entry name" value="Small_GTP-bd"/>
</dbReference>
<dbReference type="AlphaFoldDB" id="A0A9Q1CTZ6"/>
<feature type="coiled-coil region" evidence="6">
    <location>
        <begin position="37"/>
        <end position="151"/>
    </location>
</feature>
<dbReference type="EMBL" id="JAIZAY010000001">
    <property type="protein sequence ID" value="KAJ8051126.1"/>
    <property type="molecule type" value="Genomic_DNA"/>
</dbReference>
<sequence length="475" mass="55983">MSTMENPLEASQDELYVLWQRLKEDEPELLLTFQNFLRKAVEELKRLETSNDDLARKKRGDHSEDLRRLYEEMEQTLEKEREALKRKYRREMENELQTYLEEKEMEVAKLAQKRKELEQSLTEIDKREKERTQQNQQLEQMVMELSRHEANIISENDNLSKENAQLRMRLDQSLAGLNETQQLCLQLQEETQREREFIQREYSEALEEQEEVSKDRRNLELQLEKLREKYEQLVEENYKVEETRRVGVMQMSRVSSYSDCECDQQMQVSMQFLQLRTPDRCFKVVMCGDSGVGKTSFVQRFCHNTFTANTQVTIEIGFHMKSLVLDNNVVSLQIWDTAGQERFRSIPHAYFRKADGVLLLYDVTCEKSFVNVKDWIESIREVDDRSTIMLVGNKDDMPELKQVPSALAARLAEENNALHIETSAKTGSNIFEAFGKLARELQSKEDDNISQVYTSTVDLDHVTFAPKKKKKCCRF</sequence>
<dbReference type="OrthoDB" id="9989112at2759"/>
<comment type="subcellular location">
    <subcellularLocation>
        <location evidence="1">Cytoplasm</location>
    </subcellularLocation>
</comment>
<dbReference type="CDD" id="cd00154">
    <property type="entry name" value="Rab"/>
    <property type="match status" value="1"/>
</dbReference>
<dbReference type="SMART" id="SM00177">
    <property type="entry name" value="ARF"/>
    <property type="match status" value="1"/>
</dbReference>
<dbReference type="Proteomes" id="UP001152320">
    <property type="component" value="Chromosome 1"/>
</dbReference>
<dbReference type="FunFam" id="3.40.50.300:FF:001348">
    <property type="entry name" value="Ras and EF-hand domain-containing protein"/>
    <property type="match status" value="1"/>
</dbReference>
<accession>A0A9Q1CTZ6</accession>
<evidence type="ECO:0000256" key="3">
    <source>
        <dbReference type="ARBA" id="ARBA00022741"/>
    </source>
</evidence>
<evidence type="ECO:0000313" key="8">
    <source>
        <dbReference type="Proteomes" id="UP001152320"/>
    </source>
</evidence>
<feature type="coiled-coil region" evidence="6">
    <location>
        <begin position="188"/>
        <end position="243"/>
    </location>
</feature>
<dbReference type="PRINTS" id="PR00449">
    <property type="entry name" value="RASTRNSFRMNG"/>
</dbReference>
<dbReference type="PROSITE" id="PS51419">
    <property type="entry name" value="RAB"/>
    <property type="match status" value="1"/>
</dbReference>
<dbReference type="GO" id="GO:0005737">
    <property type="term" value="C:cytoplasm"/>
    <property type="evidence" value="ECO:0007669"/>
    <property type="project" value="UniProtKB-SubCell"/>
</dbReference>